<reference evidence="2" key="2">
    <citation type="submission" date="2023-05" db="EMBL/GenBank/DDBJ databases">
        <authorList>
            <consortium name="Lawrence Berkeley National Laboratory"/>
            <person name="Steindorff A."/>
            <person name="Hensen N."/>
            <person name="Bonometti L."/>
            <person name="Westerberg I."/>
            <person name="Brannstrom I.O."/>
            <person name="Guillou S."/>
            <person name="Cros-Aarteil S."/>
            <person name="Calhoun S."/>
            <person name="Haridas S."/>
            <person name="Kuo A."/>
            <person name="Mondo S."/>
            <person name="Pangilinan J."/>
            <person name="Riley R."/>
            <person name="Labutti K."/>
            <person name="Andreopoulos B."/>
            <person name="Lipzen A."/>
            <person name="Chen C."/>
            <person name="Yanf M."/>
            <person name="Daum C."/>
            <person name="Ng V."/>
            <person name="Clum A."/>
            <person name="Ohm R."/>
            <person name="Martin F."/>
            <person name="Silar P."/>
            <person name="Natvig D."/>
            <person name="Lalanne C."/>
            <person name="Gautier V."/>
            <person name="Ament-Velasquez S.L."/>
            <person name="Kruys A."/>
            <person name="Hutchinson M.I."/>
            <person name="Powell A.J."/>
            <person name="Barry K."/>
            <person name="Miller A.N."/>
            <person name="Grigoriev I.V."/>
            <person name="Debuchy R."/>
            <person name="Gladieux P."/>
            <person name="Thoren M.H."/>
            <person name="Johannesson H."/>
        </authorList>
    </citation>
    <scope>NUCLEOTIDE SEQUENCE</scope>
    <source>
        <strain evidence="2">CBS 757.83</strain>
    </source>
</reference>
<evidence type="ECO:0000313" key="3">
    <source>
        <dbReference type="Proteomes" id="UP001305647"/>
    </source>
</evidence>
<proteinExistence type="predicted"/>
<accession>A0AAN6Q224</accession>
<dbReference type="AlphaFoldDB" id="A0AAN6Q224"/>
<protein>
    <submittedName>
        <fullName evidence="2">Uncharacterized protein</fullName>
    </submittedName>
</protein>
<sequence length="88" mass="9563">MADHASIAHYTRPAHARVSSKICHGRETGDPKLRPKISTGQTMGRILPSPTPPLKLQPHHQQTVSGASLIKPHTPQYDTGRAPFPTPT</sequence>
<feature type="compositionally biased region" description="Basic and acidic residues" evidence="1">
    <location>
        <begin position="24"/>
        <end position="33"/>
    </location>
</feature>
<comment type="caution">
    <text evidence="2">The sequence shown here is derived from an EMBL/GenBank/DDBJ whole genome shotgun (WGS) entry which is preliminary data.</text>
</comment>
<evidence type="ECO:0000313" key="2">
    <source>
        <dbReference type="EMBL" id="KAK4101346.1"/>
    </source>
</evidence>
<organism evidence="2 3">
    <name type="scientific">Parathielavia hyrcaniae</name>
    <dbReference type="NCBI Taxonomy" id="113614"/>
    <lineage>
        <taxon>Eukaryota</taxon>
        <taxon>Fungi</taxon>
        <taxon>Dikarya</taxon>
        <taxon>Ascomycota</taxon>
        <taxon>Pezizomycotina</taxon>
        <taxon>Sordariomycetes</taxon>
        <taxon>Sordariomycetidae</taxon>
        <taxon>Sordariales</taxon>
        <taxon>Chaetomiaceae</taxon>
        <taxon>Parathielavia</taxon>
    </lineage>
</organism>
<gene>
    <name evidence="2" type="ORF">N658DRAFT_57606</name>
</gene>
<keyword evidence="3" id="KW-1185">Reference proteome</keyword>
<dbReference type="EMBL" id="MU863635">
    <property type="protein sequence ID" value="KAK4101346.1"/>
    <property type="molecule type" value="Genomic_DNA"/>
</dbReference>
<feature type="region of interest" description="Disordered" evidence="1">
    <location>
        <begin position="1"/>
        <end position="88"/>
    </location>
</feature>
<evidence type="ECO:0000256" key="1">
    <source>
        <dbReference type="SAM" id="MobiDB-lite"/>
    </source>
</evidence>
<reference evidence="2" key="1">
    <citation type="journal article" date="2023" name="Mol. Phylogenet. Evol.">
        <title>Genome-scale phylogeny and comparative genomics of the fungal order Sordariales.</title>
        <authorList>
            <person name="Hensen N."/>
            <person name="Bonometti L."/>
            <person name="Westerberg I."/>
            <person name="Brannstrom I.O."/>
            <person name="Guillou S."/>
            <person name="Cros-Aarteil S."/>
            <person name="Calhoun S."/>
            <person name="Haridas S."/>
            <person name="Kuo A."/>
            <person name="Mondo S."/>
            <person name="Pangilinan J."/>
            <person name="Riley R."/>
            <person name="LaButti K."/>
            <person name="Andreopoulos B."/>
            <person name="Lipzen A."/>
            <person name="Chen C."/>
            <person name="Yan M."/>
            <person name="Daum C."/>
            <person name="Ng V."/>
            <person name="Clum A."/>
            <person name="Steindorff A."/>
            <person name="Ohm R.A."/>
            <person name="Martin F."/>
            <person name="Silar P."/>
            <person name="Natvig D.O."/>
            <person name="Lalanne C."/>
            <person name="Gautier V."/>
            <person name="Ament-Velasquez S.L."/>
            <person name="Kruys A."/>
            <person name="Hutchinson M.I."/>
            <person name="Powell A.J."/>
            <person name="Barry K."/>
            <person name="Miller A.N."/>
            <person name="Grigoriev I.V."/>
            <person name="Debuchy R."/>
            <person name="Gladieux P."/>
            <person name="Hiltunen Thoren M."/>
            <person name="Johannesson H."/>
        </authorList>
    </citation>
    <scope>NUCLEOTIDE SEQUENCE</scope>
    <source>
        <strain evidence="2">CBS 757.83</strain>
    </source>
</reference>
<name>A0AAN6Q224_9PEZI</name>
<dbReference type="Proteomes" id="UP001305647">
    <property type="component" value="Unassembled WGS sequence"/>
</dbReference>